<proteinExistence type="predicted"/>
<evidence type="ECO:0000313" key="1">
    <source>
        <dbReference type="EMBL" id="GLS13201.1"/>
    </source>
</evidence>
<dbReference type="EMBL" id="BSPB01000003">
    <property type="protein sequence ID" value="GLS13201.1"/>
    <property type="molecule type" value="Genomic_DNA"/>
</dbReference>
<keyword evidence="2" id="KW-1185">Reference proteome</keyword>
<dbReference type="Proteomes" id="UP001156903">
    <property type="component" value="Unassembled WGS sequence"/>
</dbReference>
<organism evidence="1 2">
    <name type="scientific">Hydrogenophaga electricum</name>
    <dbReference type="NCBI Taxonomy" id="1230953"/>
    <lineage>
        <taxon>Bacteria</taxon>
        <taxon>Pseudomonadati</taxon>
        <taxon>Pseudomonadota</taxon>
        <taxon>Betaproteobacteria</taxon>
        <taxon>Burkholderiales</taxon>
        <taxon>Comamonadaceae</taxon>
        <taxon>Hydrogenophaga</taxon>
    </lineage>
</organism>
<dbReference type="RefSeq" id="WP_284306665.1">
    <property type="nucleotide sequence ID" value="NZ_BSPB01000003.1"/>
</dbReference>
<reference evidence="2" key="1">
    <citation type="journal article" date="2019" name="Int. J. Syst. Evol. Microbiol.">
        <title>The Global Catalogue of Microorganisms (GCM) 10K type strain sequencing project: providing services to taxonomists for standard genome sequencing and annotation.</title>
        <authorList>
            <consortium name="The Broad Institute Genomics Platform"/>
            <consortium name="The Broad Institute Genome Sequencing Center for Infectious Disease"/>
            <person name="Wu L."/>
            <person name="Ma J."/>
        </authorList>
    </citation>
    <scope>NUCLEOTIDE SEQUENCE [LARGE SCALE GENOMIC DNA]</scope>
    <source>
        <strain evidence="2">NBRC 109341</strain>
    </source>
</reference>
<accession>A0ABQ6BZ06</accession>
<protein>
    <submittedName>
        <fullName evidence="1">Uncharacterized protein</fullName>
    </submittedName>
</protein>
<name>A0ABQ6BZ06_9BURK</name>
<comment type="caution">
    <text evidence="1">The sequence shown here is derived from an EMBL/GenBank/DDBJ whole genome shotgun (WGS) entry which is preliminary data.</text>
</comment>
<sequence>MPNTSSARRTLLLGLSSAALMAGCSGIPLRSLPRLARLSKQLLDADPAEFGIAVQLDVRMAPPPQAHPWLLLKLTPRKAGSFDPVDARLPLRAGPPTGGLQGLDPAPRGRRWLVYSLPPETQAELRRVQAQIRQARPSPGEDRGGSLSIGIEQNDLATAMADPALVNTPWQTWVQTHRSEGFFMLWEGTPAQLLAQARTAPPTPR</sequence>
<evidence type="ECO:0000313" key="2">
    <source>
        <dbReference type="Proteomes" id="UP001156903"/>
    </source>
</evidence>
<gene>
    <name evidence="1" type="ORF">GCM10007935_06300</name>
</gene>